<name>A0AAD9MZQ5_RIDPI</name>
<evidence type="ECO:0000313" key="5">
    <source>
        <dbReference type="Proteomes" id="UP001209878"/>
    </source>
</evidence>
<dbReference type="InterPro" id="IPR002035">
    <property type="entry name" value="VWF_A"/>
</dbReference>
<feature type="region of interest" description="Disordered" evidence="1">
    <location>
        <begin position="1023"/>
        <end position="1058"/>
    </location>
</feature>
<dbReference type="PROSITE" id="PS50234">
    <property type="entry name" value="VWFA"/>
    <property type="match status" value="1"/>
</dbReference>
<dbReference type="PANTHER" id="PTHR10579">
    <property type="entry name" value="CALCIUM-ACTIVATED CHLORIDE CHANNEL REGULATOR"/>
    <property type="match status" value="1"/>
</dbReference>
<feature type="region of interest" description="Disordered" evidence="1">
    <location>
        <begin position="819"/>
        <end position="913"/>
    </location>
</feature>
<comment type="caution">
    <text evidence="4">The sequence shown here is derived from an EMBL/GenBank/DDBJ whole genome shotgun (WGS) entry which is preliminary data.</text>
</comment>
<keyword evidence="2" id="KW-0472">Membrane</keyword>
<keyword evidence="2" id="KW-1133">Transmembrane helix</keyword>
<feature type="compositionally biased region" description="Low complexity" evidence="1">
    <location>
        <begin position="821"/>
        <end position="838"/>
    </location>
</feature>
<dbReference type="Pfam" id="PF00092">
    <property type="entry name" value="VWA"/>
    <property type="match status" value="1"/>
</dbReference>
<feature type="region of interest" description="Disordered" evidence="1">
    <location>
        <begin position="948"/>
        <end position="972"/>
    </location>
</feature>
<proteinExistence type="predicted"/>
<reference evidence="4" key="1">
    <citation type="journal article" date="2023" name="Mol. Biol. Evol.">
        <title>Third-Generation Sequencing Reveals the Adaptive Role of the Epigenome in Three Deep-Sea Polychaetes.</title>
        <authorList>
            <person name="Perez M."/>
            <person name="Aroh O."/>
            <person name="Sun Y."/>
            <person name="Lan Y."/>
            <person name="Juniper S.K."/>
            <person name="Young C.R."/>
            <person name="Angers B."/>
            <person name="Qian P.Y."/>
        </authorList>
    </citation>
    <scope>NUCLEOTIDE SEQUENCE</scope>
    <source>
        <strain evidence="4">R07B-5</strain>
    </source>
</reference>
<evidence type="ECO:0000259" key="3">
    <source>
        <dbReference type="PROSITE" id="PS50234"/>
    </source>
</evidence>
<dbReference type="Gene3D" id="3.40.50.410">
    <property type="entry name" value="von Willebrand factor, type A domain"/>
    <property type="match status" value="1"/>
</dbReference>
<feature type="compositionally biased region" description="Low complexity" evidence="1">
    <location>
        <begin position="861"/>
        <end position="889"/>
    </location>
</feature>
<dbReference type="PANTHER" id="PTHR10579:SF177">
    <property type="entry name" value="CALCIUM-ACTIVATED CHLORIDE CHANNEL REGULATOR 4-LIKE PROTEIN"/>
    <property type="match status" value="1"/>
</dbReference>
<keyword evidence="2" id="KW-0812">Transmembrane</keyword>
<protein>
    <recommendedName>
        <fullName evidence="3">VWFA domain-containing protein</fullName>
    </recommendedName>
</protein>
<dbReference type="InterPro" id="IPR013642">
    <property type="entry name" value="CLCA_N"/>
</dbReference>
<dbReference type="InterPro" id="IPR051266">
    <property type="entry name" value="CLCR"/>
</dbReference>
<feature type="domain" description="VWFA" evidence="3">
    <location>
        <begin position="235"/>
        <end position="413"/>
    </location>
</feature>
<dbReference type="SUPFAM" id="SSF53300">
    <property type="entry name" value="vWA-like"/>
    <property type="match status" value="1"/>
</dbReference>
<organism evidence="4 5">
    <name type="scientific">Ridgeia piscesae</name>
    <name type="common">Tubeworm</name>
    <dbReference type="NCBI Taxonomy" id="27915"/>
    <lineage>
        <taxon>Eukaryota</taxon>
        <taxon>Metazoa</taxon>
        <taxon>Spiralia</taxon>
        <taxon>Lophotrochozoa</taxon>
        <taxon>Annelida</taxon>
        <taxon>Polychaeta</taxon>
        <taxon>Sedentaria</taxon>
        <taxon>Canalipalpata</taxon>
        <taxon>Sabellida</taxon>
        <taxon>Siboglinidae</taxon>
        <taxon>Ridgeia</taxon>
    </lineage>
</organism>
<dbReference type="CDD" id="cd00198">
    <property type="entry name" value="vWFA"/>
    <property type="match status" value="1"/>
</dbReference>
<dbReference type="Proteomes" id="UP001209878">
    <property type="component" value="Unassembled WGS sequence"/>
</dbReference>
<sequence length="1079" mass="118485">MLLFTRQSWGSSTTYEAAGNETFNSANVVVDGPEVETPTTWTFGECGKPGEYIQLPIGYMLAPFRTVVETFGYHGPTFVHEWAHLRWGLRDEYPVHGMKRFYHSDGVVTAVKCGKHMRGSHVDYHTKGDCDINQMTGLPTETCYFKPHGTPGVKASLMFYHNVTEVTTFCDNDEDNLETLHNDEAPNIHNNLCEGRSAWEIMREHDDFRDGHNPAINPSEKTDPTFRIIQAKSKRIVLILDVSGSMGLTSNGVSRIQKLYQTSADYLKNVIPKGYSVGIVTFSSTAATVATLMEISSDSVREDLVARLPRSHGGSTAIGKGLQQGVTVLETGHRPASGGVLVLVSDGGENVSPYIAAVKPMLRTKGVIVYTILISDNAEQKLVELAAYTGGKSFFDSGASDSTNLQSAFRTTVKEAESDSPGVAPVELLLDTVTVKARDEVHKSLSIDSSIGRDTVFTFSYTGSTFPLDVLVTSPSGRNYTGNGSNGRSYPAQKQLTISFREAEVGQWTVVMINPGSSAFQTQLLITSKSLSDDSYPIRVRAFVSNQEIDFNDPSTLKLIVRAEVKKGYAPVIGAKVEVQVGTLPWRLMKDDGVGVDVLRDDGFYSAALLKFPKNGYNSVKVRASAKEGNETQLVKGAGSRAFQLLPVNGSDAELGPTYETVDGLDRTADAGVVKVSNMDLTADPKDVYPFPPAKVADLQVTDTSYENKTVTLQWTAVGDYEDQETASAYDIRFSTSIKQLRSSFDNASRLNDTDILAGNLSSPLASSETETFVIRFPAGYNNRTLFFGLKVIHSNTDRVSKVSNIVSAALIYVPPNYVSTTSEPETTTEATTTLEPTTEPEETTTDATTTVEETTEPDETTTLPTTTMEQTTPPEDTTASATTTLEPTTGERDTTISTETTPPTQQQPKTGSSEKAVFAIKLSFGIAIPLVFLVAIALMIRNIRHGSNKRGTRRSERYSKGESPSNDYCEPPFNISSALPYSIPRANRPMGQRFVRDATTCYLPPTNHHVEQRYTHGVVESQTPQQKRPMGPRYVRSSPRGYLPQTNQYQQRTYENPQQKTTYYNGTNFLEPKPDYYY</sequence>
<evidence type="ECO:0000256" key="1">
    <source>
        <dbReference type="SAM" id="MobiDB-lite"/>
    </source>
</evidence>
<feature type="compositionally biased region" description="Low complexity" evidence="1">
    <location>
        <begin position="896"/>
        <end position="913"/>
    </location>
</feature>
<dbReference type="SMART" id="SM00327">
    <property type="entry name" value="VWA"/>
    <property type="match status" value="1"/>
</dbReference>
<gene>
    <name evidence="4" type="ORF">NP493_2567g00013</name>
</gene>
<dbReference type="EMBL" id="JAODUO010002557">
    <property type="protein sequence ID" value="KAK2151792.1"/>
    <property type="molecule type" value="Genomic_DNA"/>
</dbReference>
<feature type="compositionally biased region" description="Polar residues" evidence="1">
    <location>
        <begin position="1045"/>
        <end position="1058"/>
    </location>
</feature>
<dbReference type="InterPro" id="IPR036465">
    <property type="entry name" value="vWFA_dom_sf"/>
</dbReference>
<dbReference type="AlphaFoldDB" id="A0AAD9MZQ5"/>
<accession>A0AAD9MZQ5</accession>
<keyword evidence="5" id="KW-1185">Reference proteome</keyword>
<feature type="transmembrane region" description="Helical" evidence="2">
    <location>
        <begin position="917"/>
        <end position="941"/>
    </location>
</feature>
<evidence type="ECO:0000313" key="4">
    <source>
        <dbReference type="EMBL" id="KAK2151792.1"/>
    </source>
</evidence>
<dbReference type="Pfam" id="PF08434">
    <property type="entry name" value="CLCA"/>
    <property type="match status" value="1"/>
</dbReference>
<evidence type="ECO:0000256" key="2">
    <source>
        <dbReference type="SAM" id="Phobius"/>
    </source>
</evidence>